<dbReference type="Proteomes" id="UP001222325">
    <property type="component" value="Unassembled WGS sequence"/>
</dbReference>
<reference evidence="1" key="1">
    <citation type="submission" date="2023-03" db="EMBL/GenBank/DDBJ databases">
        <title>Massive genome expansion in bonnet fungi (Mycena s.s.) driven by repeated elements and novel gene families across ecological guilds.</title>
        <authorList>
            <consortium name="Lawrence Berkeley National Laboratory"/>
            <person name="Harder C.B."/>
            <person name="Miyauchi S."/>
            <person name="Viragh M."/>
            <person name="Kuo A."/>
            <person name="Thoen E."/>
            <person name="Andreopoulos B."/>
            <person name="Lu D."/>
            <person name="Skrede I."/>
            <person name="Drula E."/>
            <person name="Henrissat B."/>
            <person name="Morin E."/>
            <person name="Kohler A."/>
            <person name="Barry K."/>
            <person name="LaButti K."/>
            <person name="Morin E."/>
            <person name="Salamov A."/>
            <person name="Lipzen A."/>
            <person name="Mereny Z."/>
            <person name="Hegedus B."/>
            <person name="Baldrian P."/>
            <person name="Stursova M."/>
            <person name="Weitz H."/>
            <person name="Taylor A."/>
            <person name="Grigoriev I.V."/>
            <person name="Nagy L.G."/>
            <person name="Martin F."/>
            <person name="Kauserud H."/>
        </authorList>
    </citation>
    <scope>NUCLEOTIDE SEQUENCE</scope>
    <source>
        <strain evidence="1">CBHHK173m</strain>
    </source>
</reference>
<sequence>RNWLNGLRLWHLFNDAEWNGNEGWLPSLKKAGDRAGVPFKRPPRGPITKKHLRALRASLNLSTGFGAAAWANATACFWGCRRMGELV</sequence>
<evidence type="ECO:0000313" key="1">
    <source>
        <dbReference type="EMBL" id="KAJ7099907.1"/>
    </source>
</evidence>
<proteinExistence type="predicted"/>
<dbReference type="AlphaFoldDB" id="A0AAD6UI12"/>
<protein>
    <submittedName>
        <fullName evidence="1">Uncharacterized protein</fullName>
    </submittedName>
</protein>
<feature type="non-terminal residue" evidence="1">
    <location>
        <position position="87"/>
    </location>
</feature>
<comment type="caution">
    <text evidence="1">The sequence shown here is derived from an EMBL/GenBank/DDBJ whole genome shotgun (WGS) entry which is preliminary data.</text>
</comment>
<keyword evidence="2" id="KW-1185">Reference proteome</keyword>
<dbReference type="EMBL" id="JARJCN010000006">
    <property type="protein sequence ID" value="KAJ7099907.1"/>
    <property type="molecule type" value="Genomic_DNA"/>
</dbReference>
<gene>
    <name evidence="1" type="ORF">B0H15DRAFT_758941</name>
</gene>
<feature type="non-terminal residue" evidence="1">
    <location>
        <position position="1"/>
    </location>
</feature>
<evidence type="ECO:0000313" key="2">
    <source>
        <dbReference type="Proteomes" id="UP001222325"/>
    </source>
</evidence>
<name>A0AAD6UI12_9AGAR</name>
<organism evidence="1 2">
    <name type="scientific">Mycena belliarum</name>
    <dbReference type="NCBI Taxonomy" id="1033014"/>
    <lineage>
        <taxon>Eukaryota</taxon>
        <taxon>Fungi</taxon>
        <taxon>Dikarya</taxon>
        <taxon>Basidiomycota</taxon>
        <taxon>Agaricomycotina</taxon>
        <taxon>Agaricomycetes</taxon>
        <taxon>Agaricomycetidae</taxon>
        <taxon>Agaricales</taxon>
        <taxon>Marasmiineae</taxon>
        <taxon>Mycenaceae</taxon>
        <taxon>Mycena</taxon>
    </lineage>
</organism>
<accession>A0AAD6UI12</accession>